<keyword evidence="11" id="KW-0732">Signal</keyword>
<dbReference type="Pfam" id="PF07715">
    <property type="entry name" value="Plug"/>
    <property type="match status" value="1"/>
</dbReference>
<dbReference type="GO" id="GO:0015344">
    <property type="term" value="F:siderophore uptake transmembrane transporter activity"/>
    <property type="evidence" value="ECO:0007669"/>
    <property type="project" value="TreeGrafter"/>
</dbReference>
<gene>
    <name evidence="14" type="ORF">Amme_031_071</name>
</gene>
<keyword evidence="6 8" id="KW-0472">Membrane</keyword>
<dbReference type="InterPro" id="IPR012910">
    <property type="entry name" value="Plug_dom"/>
</dbReference>
<keyword evidence="3 8" id="KW-1134">Transmembrane beta strand</keyword>
<dbReference type="InterPro" id="IPR000531">
    <property type="entry name" value="Beta-barrel_TonB"/>
</dbReference>
<dbReference type="InterPro" id="IPR036942">
    <property type="entry name" value="Beta-barrel_TonB_sf"/>
</dbReference>
<dbReference type="SUPFAM" id="SSF56935">
    <property type="entry name" value="Porins"/>
    <property type="match status" value="1"/>
</dbReference>
<evidence type="ECO:0000256" key="5">
    <source>
        <dbReference type="ARBA" id="ARBA00023077"/>
    </source>
</evidence>
<name>A0A023D3E7_ACIMT</name>
<evidence type="ECO:0000256" key="11">
    <source>
        <dbReference type="SAM" id="SignalP"/>
    </source>
</evidence>
<dbReference type="PROSITE" id="PS52016">
    <property type="entry name" value="TONB_DEPENDENT_REC_3"/>
    <property type="match status" value="1"/>
</dbReference>
<dbReference type="Proteomes" id="UP000019760">
    <property type="component" value="Unassembled WGS sequence"/>
</dbReference>
<reference evidence="14 15" key="2">
    <citation type="journal article" date="2014" name="FEMS Microbiol. Lett.">
        <title>Draft genomic DNA sequence of the facultatively methylotrophic bacterium Acidomonas methanolica type strain MB58.</title>
        <authorList>
            <person name="Higashiura N."/>
            <person name="Hadano H."/>
            <person name="Hirakawa H."/>
            <person name="Matsutani M."/>
            <person name="Takabe S."/>
            <person name="Matsushita K."/>
            <person name="Azuma Y."/>
        </authorList>
    </citation>
    <scope>NUCLEOTIDE SEQUENCE [LARGE SCALE GENOMIC DNA]</scope>
    <source>
        <strain evidence="14 15">MB58</strain>
    </source>
</reference>
<keyword evidence="14" id="KW-0675">Receptor</keyword>
<evidence type="ECO:0000256" key="1">
    <source>
        <dbReference type="ARBA" id="ARBA00004571"/>
    </source>
</evidence>
<evidence type="ECO:0000256" key="3">
    <source>
        <dbReference type="ARBA" id="ARBA00022452"/>
    </source>
</evidence>
<keyword evidence="2 8" id="KW-0813">Transport</keyword>
<proteinExistence type="inferred from homology"/>
<dbReference type="Gene3D" id="2.170.130.10">
    <property type="entry name" value="TonB-dependent receptor, plug domain"/>
    <property type="match status" value="1"/>
</dbReference>
<dbReference type="PANTHER" id="PTHR30069">
    <property type="entry name" value="TONB-DEPENDENT OUTER MEMBRANE RECEPTOR"/>
    <property type="match status" value="1"/>
</dbReference>
<sequence length="821" mass="89088">MRGNRALLLTSALVLPGVIMIGGADAATHRHPVKARHASHANTMLAQSASPSPAAPVASSAQTAQMQAPTKTQPVLPAPQSETIDVIGITPLMGTGISREKVPSSVQVLTDKDLLRYGHPDLIQAMDGQLAGVNMDSASGNPYQPTMIMNGFEASPLQGTPQGIAVYMNGVRFNQAFGDTVNWDMIPTIAIKKMEVQTANPVYGLNALGGSVNMRMKDGFNTGNLVEADLSGGQYGQIQANGQFSHKWRDWSVYVAAREEHQEGWRDLQSTDIQNLYSDLGYKHGNKEFHANLVMANSTLNGPGTSPIQLLQADPAAQFTAPNAIGNKYLMFDLKQGIDITPTLHFQALEYYSYFQQLVSNGNAPNDSPCNDGTGLLCQSPGNYSTSRNGATIPAYLGSNPYSYNELDDQTTNTNSYGATFQEISTHKLFGLKNNEVAGFSFNGSQTMFSATSYIGGVTPLTRSFIGPGVVLDESGNVPVRVGIQNNYYGIYGSDTLSLTDRLSLTVAGRINIADVNLSDKMGGDLTGNHHYTHFNPSAGLTYRFTNWLSGFASFAENNRAPTPAELSCASPQDSCSLANFFVGDPNLRQVITHTYEIGLRGHVNIGRGALVYEGSIYRTNAQDDIAFINSVTLNRAFFQNVGDTRRQGAKLHLAYNTDWWTVYLNYTFNDATYRTTYVESGGSNPQADANGNLTIRPGDRLAGIPKDKLTGGADFRLTPKLTFGANFVLQSGQYLYGDEANLTPELPGFFTVNLHGTYQITKNLQFFAQVSNIGNRRYYTYGTFSPANSVYLWQVPNATNPRAYSPAMPISGYGGLRLTF</sequence>
<accession>A0A023D3E7</accession>
<organism evidence="14 15">
    <name type="scientific">Acidomonas methanolica NBRC 104435</name>
    <dbReference type="NCBI Taxonomy" id="1231351"/>
    <lineage>
        <taxon>Bacteria</taxon>
        <taxon>Pseudomonadati</taxon>
        <taxon>Pseudomonadota</taxon>
        <taxon>Alphaproteobacteria</taxon>
        <taxon>Acetobacterales</taxon>
        <taxon>Acetobacteraceae</taxon>
        <taxon>Acidomonas</taxon>
    </lineage>
</organism>
<dbReference type="GO" id="GO:0044718">
    <property type="term" value="P:siderophore transmembrane transport"/>
    <property type="evidence" value="ECO:0007669"/>
    <property type="project" value="TreeGrafter"/>
</dbReference>
<evidence type="ECO:0000256" key="8">
    <source>
        <dbReference type="PROSITE-ProRule" id="PRU01360"/>
    </source>
</evidence>
<evidence type="ECO:0000259" key="12">
    <source>
        <dbReference type="Pfam" id="PF00593"/>
    </source>
</evidence>
<dbReference type="GO" id="GO:0009279">
    <property type="term" value="C:cell outer membrane"/>
    <property type="evidence" value="ECO:0007669"/>
    <property type="project" value="UniProtKB-SubCell"/>
</dbReference>
<feature type="domain" description="TonB-dependent receptor-like beta-barrel" evidence="12">
    <location>
        <begin position="382"/>
        <end position="774"/>
    </location>
</feature>
<feature type="compositionally biased region" description="Low complexity" evidence="10">
    <location>
        <begin position="46"/>
        <end position="65"/>
    </location>
</feature>
<dbReference type="EMBL" id="BAND01000031">
    <property type="protein sequence ID" value="GAJ28609.1"/>
    <property type="molecule type" value="Genomic_DNA"/>
</dbReference>
<evidence type="ECO:0000256" key="9">
    <source>
        <dbReference type="RuleBase" id="RU003357"/>
    </source>
</evidence>
<dbReference type="RefSeq" id="WP_052511787.1">
    <property type="nucleotide sequence ID" value="NZ_BAND01000031.1"/>
</dbReference>
<evidence type="ECO:0000256" key="10">
    <source>
        <dbReference type="SAM" id="MobiDB-lite"/>
    </source>
</evidence>
<evidence type="ECO:0000256" key="4">
    <source>
        <dbReference type="ARBA" id="ARBA00022692"/>
    </source>
</evidence>
<comment type="subcellular location">
    <subcellularLocation>
        <location evidence="1 8">Cell outer membrane</location>
        <topology evidence="1 8">Multi-pass membrane protein</topology>
    </subcellularLocation>
</comment>
<evidence type="ECO:0000256" key="2">
    <source>
        <dbReference type="ARBA" id="ARBA00022448"/>
    </source>
</evidence>
<evidence type="ECO:0000313" key="15">
    <source>
        <dbReference type="Proteomes" id="UP000019760"/>
    </source>
</evidence>
<dbReference type="AlphaFoldDB" id="A0A023D3E7"/>
<feature type="signal peptide" evidence="11">
    <location>
        <begin position="1"/>
        <end position="26"/>
    </location>
</feature>
<comment type="caution">
    <text evidence="14">The sequence shown here is derived from an EMBL/GenBank/DDBJ whole genome shotgun (WGS) entry which is preliminary data.</text>
</comment>
<dbReference type="Gene3D" id="2.40.170.20">
    <property type="entry name" value="TonB-dependent receptor, beta-barrel domain"/>
    <property type="match status" value="1"/>
</dbReference>
<protein>
    <submittedName>
        <fullName evidence="14">TonB-dependent receptor</fullName>
    </submittedName>
</protein>
<comment type="similarity">
    <text evidence="8 9">Belongs to the TonB-dependent receptor family.</text>
</comment>
<dbReference type="InterPro" id="IPR037066">
    <property type="entry name" value="Plug_dom_sf"/>
</dbReference>
<keyword evidence="15" id="KW-1185">Reference proteome</keyword>
<reference evidence="15" key="1">
    <citation type="journal article" date="2014" name="FEMS Microbiol. Lett.">
        <title>Draft Genomic DNA Sequence of the Facultatively Methylotrophic Bacterium Acidomonas methanolica type strain MB58.</title>
        <authorList>
            <person name="Higashiura N."/>
            <person name="Hadano H."/>
            <person name="Hirakawa H."/>
            <person name="Matsutani M."/>
            <person name="Takabe S."/>
            <person name="Matsushita K."/>
            <person name="Azuma Y."/>
        </authorList>
    </citation>
    <scope>NUCLEOTIDE SEQUENCE [LARGE SCALE GENOMIC DNA]</scope>
    <source>
        <strain evidence="15">MB58</strain>
    </source>
</reference>
<keyword evidence="7 8" id="KW-0998">Cell outer membrane</keyword>
<feature type="domain" description="TonB-dependent receptor plug" evidence="13">
    <location>
        <begin position="100"/>
        <end position="210"/>
    </location>
</feature>
<dbReference type="InterPro" id="IPR039426">
    <property type="entry name" value="TonB-dep_rcpt-like"/>
</dbReference>
<evidence type="ECO:0000259" key="13">
    <source>
        <dbReference type="Pfam" id="PF07715"/>
    </source>
</evidence>
<dbReference type="PANTHER" id="PTHR30069:SF39">
    <property type="entry name" value="BLL6183 PROTEIN"/>
    <property type="match status" value="1"/>
</dbReference>
<keyword evidence="5 9" id="KW-0798">TonB box</keyword>
<dbReference type="Pfam" id="PF00593">
    <property type="entry name" value="TonB_dep_Rec_b-barrel"/>
    <property type="match status" value="1"/>
</dbReference>
<evidence type="ECO:0000256" key="6">
    <source>
        <dbReference type="ARBA" id="ARBA00023136"/>
    </source>
</evidence>
<evidence type="ECO:0000256" key="7">
    <source>
        <dbReference type="ARBA" id="ARBA00023237"/>
    </source>
</evidence>
<keyword evidence="4 8" id="KW-0812">Transmembrane</keyword>
<feature type="chain" id="PRO_5030001331" evidence="11">
    <location>
        <begin position="27"/>
        <end position="821"/>
    </location>
</feature>
<feature type="region of interest" description="Disordered" evidence="10">
    <location>
        <begin position="36"/>
        <end position="77"/>
    </location>
</feature>
<evidence type="ECO:0000313" key="14">
    <source>
        <dbReference type="EMBL" id="GAJ28609.1"/>
    </source>
</evidence>